<dbReference type="PROSITE" id="PS50943">
    <property type="entry name" value="HTH_CROC1"/>
    <property type="match status" value="1"/>
</dbReference>
<dbReference type="SUPFAM" id="SSF47413">
    <property type="entry name" value="lambda repressor-like DNA-binding domains"/>
    <property type="match status" value="1"/>
</dbReference>
<protein>
    <submittedName>
        <fullName evidence="2">Helix-turn-helix domain-containing protein</fullName>
    </submittedName>
</protein>
<evidence type="ECO:0000259" key="1">
    <source>
        <dbReference type="PROSITE" id="PS50943"/>
    </source>
</evidence>
<reference evidence="2 3" key="1">
    <citation type="submission" date="2019-05" db="EMBL/GenBank/DDBJ databases">
        <title>Culicoidintestinum kansasii gen. nov., sp. nov. from the gastrointestinal tract of the biting midge, Culicoides sonorensis.</title>
        <authorList>
            <person name="Neupane S."/>
            <person name="Ghosh A."/>
            <person name="Gunther S."/>
            <person name="Martin K."/>
            <person name="Zurek L."/>
        </authorList>
    </citation>
    <scope>NUCLEOTIDE SEQUENCE [LARGE SCALE GENOMIC DNA]</scope>
    <source>
        <strain evidence="2 3">CS-1</strain>
    </source>
</reference>
<dbReference type="Pfam" id="PF01381">
    <property type="entry name" value="HTH_3"/>
    <property type="match status" value="1"/>
</dbReference>
<evidence type="ECO:0000313" key="3">
    <source>
        <dbReference type="Proteomes" id="UP000306912"/>
    </source>
</evidence>
<dbReference type="EMBL" id="VBWP01000009">
    <property type="protein sequence ID" value="TLG72093.1"/>
    <property type="molecule type" value="Genomic_DNA"/>
</dbReference>
<keyword evidence="3" id="KW-1185">Reference proteome</keyword>
<dbReference type="RefSeq" id="WP_138191826.1">
    <property type="nucleotide sequence ID" value="NZ_VBWP01000009.1"/>
</dbReference>
<dbReference type="Gene3D" id="1.10.260.40">
    <property type="entry name" value="lambda repressor-like DNA-binding domains"/>
    <property type="match status" value="1"/>
</dbReference>
<organism evidence="2 3">
    <name type="scientific">Culicoidibacter larvae</name>
    <dbReference type="NCBI Taxonomy" id="2579976"/>
    <lineage>
        <taxon>Bacteria</taxon>
        <taxon>Bacillati</taxon>
        <taxon>Bacillota</taxon>
        <taxon>Culicoidibacteria</taxon>
        <taxon>Culicoidibacterales</taxon>
        <taxon>Culicoidibacteraceae</taxon>
        <taxon>Culicoidibacter</taxon>
    </lineage>
</organism>
<accession>A0A5R8Q9J2</accession>
<comment type="caution">
    <text evidence="2">The sequence shown here is derived from an EMBL/GenBank/DDBJ whole genome shotgun (WGS) entry which is preliminary data.</text>
</comment>
<dbReference type="OrthoDB" id="5190137at2"/>
<dbReference type="GO" id="GO:0003677">
    <property type="term" value="F:DNA binding"/>
    <property type="evidence" value="ECO:0007669"/>
    <property type="project" value="InterPro"/>
</dbReference>
<proteinExistence type="predicted"/>
<dbReference type="CDD" id="cd00093">
    <property type="entry name" value="HTH_XRE"/>
    <property type="match status" value="1"/>
</dbReference>
<feature type="domain" description="HTH cro/C1-type" evidence="1">
    <location>
        <begin position="18"/>
        <end position="72"/>
    </location>
</feature>
<gene>
    <name evidence="2" type="ORF">FEZ08_09680</name>
</gene>
<dbReference type="InParanoid" id="A0A5R8Q9J2"/>
<dbReference type="SMART" id="SM00530">
    <property type="entry name" value="HTH_XRE"/>
    <property type="match status" value="1"/>
</dbReference>
<dbReference type="InterPro" id="IPR001387">
    <property type="entry name" value="Cro/C1-type_HTH"/>
</dbReference>
<dbReference type="AlphaFoldDB" id="A0A5R8Q9J2"/>
<dbReference type="InterPro" id="IPR010982">
    <property type="entry name" value="Lambda_DNA-bd_dom_sf"/>
</dbReference>
<name>A0A5R8Q9J2_9FIRM</name>
<sequence>MMPEKLDKPFYIALGKLLRTRRLELGYSLEEVANRLNSTKKTISRYETAESRIKMSTLQMLSSVLDFDQDVYLQKANEQIQLEFPDLFSLENAELARTYLKENFMLMAMSGSDYNNKTDEEVVEMANFLKSQNLQTTAKFKKLFGKEND</sequence>
<dbReference type="Proteomes" id="UP000306912">
    <property type="component" value="Unassembled WGS sequence"/>
</dbReference>
<evidence type="ECO:0000313" key="2">
    <source>
        <dbReference type="EMBL" id="TLG72093.1"/>
    </source>
</evidence>